<organism evidence="1 2">
    <name type="scientific">Scomber scombrus</name>
    <name type="common">Atlantic mackerel</name>
    <name type="synonym">Scomber vernalis</name>
    <dbReference type="NCBI Taxonomy" id="13677"/>
    <lineage>
        <taxon>Eukaryota</taxon>
        <taxon>Metazoa</taxon>
        <taxon>Chordata</taxon>
        <taxon>Craniata</taxon>
        <taxon>Vertebrata</taxon>
        <taxon>Euteleostomi</taxon>
        <taxon>Actinopterygii</taxon>
        <taxon>Neopterygii</taxon>
        <taxon>Teleostei</taxon>
        <taxon>Neoteleostei</taxon>
        <taxon>Acanthomorphata</taxon>
        <taxon>Pelagiaria</taxon>
        <taxon>Scombriformes</taxon>
        <taxon>Scombridae</taxon>
        <taxon>Scomber</taxon>
    </lineage>
</organism>
<comment type="caution">
    <text evidence="1">The sequence shown here is derived from an EMBL/GenBank/DDBJ whole genome shotgun (WGS) entry which is preliminary data.</text>
</comment>
<reference evidence="1 2" key="1">
    <citation type="submission" date="2024-01" db="EMBL/GenBank/DDBJ databases">
        <authorList>
            <person name="Alioto T."/>
            <person name="Alioto T."/>
            <person name="Gomez Garrido J."/>
        </authorList>
    </citation>
    <scope>NUCLEOTIDE SEQUENCE [LARGE SCALE GENOMIC DNA]</scope>
</reference>
<dbReference type="EMBL" id="CAWUFR010000109">
    <property type="protein sequence ID" value="CAK6967746.1"/>
    <property type="molecule type" value="Genomic_DNA"/>
</dbReference>
<gene>
    <name evidence="1" type="ORF">FSCOSCO3_A001908</name>
</gene>
<proteinExistence type="predicted"/>
<keyword evidence="2" id="KW-1185">Reference proteome</keyword>
<name>A0AAV1P7D7_SCOSC</name>
<dbReference type="AlphaFoldDB" id="A0AAV1P7D7"/>
<dbReference type="Proteomes" id="UP001314229">
    <property type="component" value="Unassembled WGS sequence"/>
</dbReference>
<sequence>MFYLKKDKPLCKGHAFAPVTCYRDRLVRTKTRTAMAYINRQGKVLSSALLRVAEDLSQSICCLCRCSTSQDCRTGEKRGQPCVGERSPTRRVEASPRGEYEVLCPQLGAHEYLTPANTIAWHKPDDDSHTFVLCYFCFLVRSTYKELAV</sequence>
<evidence type="ECO:0000313" key="2">
    <source>
        <dbReference type="Proteomes" id="UP001314229"/>
    </source>
</evidence>
<evidence type="ECO:0000313" key="1">
    <source>
        <dbReference type="EMBL" id="CAK6967746.1"/>
    </source>
</evidence>
<accession>A0AAV1P7D7</accession>
<protein>
    <submittedName>
        <fullName evidence="1">Uncharacterized protein</fullName>
    </submittedName>
</protein>